<dbReference type="PANTHER" id="PTHR21064">
    <property type="entry name" value="AMINOGLYCOSIDE PHOSPHOTRANSFERASE DOMAIN-CONTAINING PROTEIN-RELATED"/>
    <property type="match status" value="1"/>
</dbReference>
<dbReference type="GO" id="GO:0004413">
    <property type="term" value="F:homoserine kinase activity"/>
    <property type="evidence" value="ECO:0007669"/>
    <property type="project" value="TreeGrafter"/>
</dbReference>
<keyword evidence="3" id="KW-0418">Kinase</keyword>
<comment type="caution">
    <text evidence="3">The sequence shown here is derived from an EMBL/GenBank/DDBJ whole genome shotgun (WGS) entry which is preliminary data.</text>
</comment>
<name>A0A4R6WSM7_9PROT</name>
<accession>A0A4R6WSM7</accession>
<sequence length="332" mass="37636">MSGALTTEQLLKAVDEVAAASLPCWGLEGADLSLINHSENWTYRVTPKGAARPVILRVHREGYHTINGIRSELAWMRALQAEGGVKTPQAIPGRNGEDIQSVSHPALSVARQCVLFEFIDGIEPPQDNLVEPFKQLGEVTARCHNHSETWKRPPYFERLAWDFEHSFGPNANWGSWRDGPDCSPDRAKLLQRAVDLMERRLARFGQAPNRYGLIHADFRLANLLLHNGDVRVIDFDDCGLGWFLYDAGTAVSFFEDRADVPELMEAWKEGYRRARVLPKEDEDELWTFILMRRMTLFAWMGSHSETLLARTEGPGYSTGTCELAERYLSQYS</sequence>
<feature type="domain" description="Aminoglycoside phosphotransferase" evidence="2">
    <location>
        <begin position="38"/>
        <end position="275"/>
    </location>
</feature>
<evidence type="ECO:0000313" key="3">
    <source>
        <dbReference type="EMBL" id="TDQ82054.1"/>
    </source>
</evidence>
<keyword evidence="4" id="KW-1185">Reference proteome</keyword>
<dbReference type="OrthoDB" id="241498at2"/>
<evidence type="ECO:0000259" key="2">
    <source>
        <dbReference type="Pfam" id="PF01636"/>
    </source>
</evidence>
<dbReference type="SUPFAM" id="SSF56112">
    <property type="entry name" value="Protein kinase-like (PK-like)"/>
    <property type="match status" value="1"/>
</dbReference>
<dbReference type="Proteomes" id="UP000295783">
    <property type="component" value="Unassembled WGS sequence"/>
</dbReference>
<dbReference type="EMBL" id="SNYW01000008">
    <property type="protein sequence ID" value="TDQ82054.1"/>
    <property type="molecule type" value="Genomic_DNA"/>
</dbReference>
<dbReference type="Gene3D" id="3.90.1200.10">
    <property type="match status" value="1"/>
</dbReference>
<comment type="similarity">
    <text evidence="1">Belongs to the pseudomonas-type ThrB family.</text>
</comment>
<dbReference type="GO" id="GO:0009088">
    <property type="term" value="P:threonine biosynthetic process"/>
    <property type="evidence" value="ECO:0007669"/>
    <property type="project" value="TreeGrafter"/>
</dbReference>
<reference evidence="3 4" key="1">
    <citation type="submission" date="2019-03" db="EMBL/GenBank/DDBJ databases">
        <title>Genomic Encyclopedia of Type Strains, Phase III (KMG-III): the genomes of soil and plant-associated and newly described type strains.</title>
        <authorList>
            <person name="Whitman W."/>
        </authorList>
    </citation>
    <scope>NUCLEOTIDE SEQUENCE [LARGE SCALE GENOMIC DNA]</scope>
    <source>
        <strain evidence="3 4">CGMCC 1.7660</strain>
    </source>
</reference>
<proteinExistence type="inferred from homology"/>
<gene>
    <name evidence="3" type="ORF">A8950_1874</name>
</gene>
<dbReference type="RefSeq" id="WP_133613369.1">
    <property type="nucleotide sequence ID" value="NZ_SNYW01000008.1"/>
</dbReference>
<dbReference type="InterPro" id="IPR002575">
    <property type="entry name" value="Aminoglycoside_PTrfase"/>
</dbReference>
<dbReference type="InterPro" id="IPR050249">
    <property type="entry name" value="Pseudomonas-type_ThrB"/>
</dbReference>
<dbReference type="Pfam" id="PF01636">
    <property type="entry name" value="APH"/>
    <property type="match status" value="1"/>
</dbReference>
<dbReference type="AlphaFoldDB" id="A0A4R6WSM7"/>
<protein>
    <submittedName>
        <fullName evidence="3">Ser/Thr protein kinase RdoA (MazF antagonist)</fullName>
    </submittedName>
</protein>
<keyword evidence="3" id="KW-0808">Transferase</keyword>
<organism evidence="3 4">
    <name type="scientific">Dongia mobilis</name>
    <dbReference type="NCBI Taxonomy" id="578943"/>
    <lineage>
        <taxon>Bacteria</taxon>
        <taxon>Pseudomonadati</taxon>
        <taxon>Pseudomonadota</taxon>
        <taxon>Alphaproteobacteria</taxon>
        <taxon>Rhodospirillales</taxon>
        <taxon>Dongiaceae</taxon>
        <taxon>Dongia</taxon>
    </lineage>
</organism>
<evidence type="ECO:0000256" key="1">
    <source>
        <dbReference type="ARBA" id="ARBA00038240"/>
    </source>
</evidence>
<dbReference type="PANTHER" id="PTHR21064:SF6">
    <property type="entry name" value="AMINOGLYCOSIDE PHOSPHOTRANSFERASE DOMAIN-CONTAINING PROTEIN"/>
    <property type="match status" value="1"/>
</dbReference>
<evidence type="ECO:0000313" key="4">
    <source>
        <dbReference type="Proteomes" id="UP000295783"/>
    </source>
</evidence>
<dbReference type="InterPro" id="IPR011009">
    <property type="entry name" value="Kinase-like_dom_sf"/>
</dbReference>